<feature type="compositionally biased region" description="Basic and acidic residues" evidence="4">
    <location>
        <begin position="216"/>
        <end position="227"/>
    </location>
</feature>
<evidence type="ECO:0000256" key="1">
    <source>
        <dbReference type="ARBA" id="ARBA00010528"/>
    </source>
</evidence>
<feature type="region of interest" description="Disordered" evidence="4">
    <location>
        <begin position="208"/>
        <end position="227"/>
    </location>
</feature>
<keyword evidence="7" id="KW-1185">Reference proteome</keyword>
<dbReference type="Pfam" id="PF14374">
    <property type="entry name" value="Ribos_L4_asso_C"/>
    <property type="match status" value="1"/>
</dbReference>
<dbReference type="GO" id="GO:0005840">
    <property type="term" value="C:ribosome"/>
    <property type="evidence" value="ECO:0007669"/>
    <property type="project" value="UniProtKB-KW"/>
</dbReference>
<keyword evidence="2" id="KW-0689">Ribosomal protein</keyword>
<reference evidence="6" key="1">
    <citation type="submission" date="2025-08" db="UniProtKB">
        <authorList>
            <consortium name="Ensembl"/>
        </authorList>
    </citation>
    <scope>IDENTIFICATION</scope>
</reference>
<evidence type="ECO:0000256" key="4">
    <source>
        <dbReference type="SAM" id="MobiDB-lite"/>
    </source>
</evidence>
<dbReference type="Gene3D" id="3.40.1370.10">
    <property type="match status" value="1"/>
</dbReference>
<dbReference type="InterPro" id="IPR023574">
    <property type="entry name" value="Ribosomal_uL4_dom_sf"/>
</dbReference>
<dbReference type="GO" id="GO:0006412">
    <property type="term" value="P:translation"/>
    <property type="evidence" value="ECO:0007669"/>
    <property type="project" value="InterPro"/>
</dbReference>
<accession>A0A8C8Z9X4</accession>
<dbReference type="InterPro" id="IPR045240">
    <property type="entry name" value="Ribosomal_uL4_euk/arch"/>
</dbReference>
<sequence length="317" mass="36236">MCHGGCMFAPTKTWHRWHQRMNTTQEQYSIFSALAALALPVLIMSKYDRIEEVLNFLWWLKIKLKAARRPRKLLCFLRNLRPGMISKYGFQRMKAGKGKIRNHHHVQCRGLCIIYKEGNGITKGFRSIHGITVLNVNKLNILKLAPGGHVRRFCIWTESVFWKLSKLYDTFSKAASLKSNYNLPMPKMINTDLSRILRSPEIQRVLHAPHKKIHHSPKEESPEKPENCVEAKPILKTMHQNTVLPQARNHKLWVDRTAGALEAKSDEKEVAGKKSVVGKKRKKAVGPADTKKPAAYKKPAEKKSPTEEKKPLAATKS</sequence>
<feature type="compositionally biased region" description="Basic and acidic residues" evidence="4">
    <location>
        <begin position="263"/>
        <end position="272"/>
    </location>
</feature>
<dbReference type="Pfam" id="PF00573">
    <property type="entry name" value="Ribosomal_L4"/>
    <property type="match status" value="1"/>
</dbReference>
<dbReference type="InterPro" id="IPR002136">
    <property type="entry name" value="Ribosomal_uL4"/>
</dbReference>
<proteinExistence type="inferred from homology"/>
<keyword evidence="3" id="KW-0687">Ribonucleoprotein</keyword>
<dbReference type="AlphaFoldDB" id="A0A8C8Z9X4"/>
<dbReference type="Ensembl" id="ENSPSMT00000016608.1">
    <property type="protein sequence ID" value="ENSPSMP00000014291.1"/>
    <property type="gene ID" value="ENSPSMG00000010249.1"/>
</dbReference>
<evidence type="ECO:0000256" key="3">
    <source>
        <dbReference type="ARBA" id="ARBA00023274"/>
    </source>
</evidence>
<dbReference type="GeneTree" id="ENSGT00390000018145"/>
<feature type="region of interest" description="Disordered" evidence="4">
    <location>
        <begin position="262"/>
        <end position="317"/>
    </location>
</feature>
<dbReference type="GO" id="GO:0003735">
    <property type="term" value="F:structural constituent of ribosome"/>
    <property type="evidence" value="ECO:0007669"/>
    <property type="project" value="InterPro"/>
</dbReference>
<dbReference type="GO" id="GO:1990904">
    <property type="term" value="C:ribonucleoprotein complex"/>
    <property type="evidence" value="ECO:0007669"/>
    <property type="project" value="UniProtKB-KW"/>
</dbReference>
<evidence type="ECO:0000259" key="5">
    <source>
        <dbReference type="Pfam" id="PF14374"/>
    </source>
</evidence>
<evidence type="ECO:0000313" key="6">
    <source>
        <dbReference type="Ensembl" id="ENSPSMP00000014291.1"/>
    </source>
</evidence>
<name>A0A8C8Z9X4_PROSS</name>
<protein>
    <recommendedName>
        <fullName evidence="5">Large ribosomal subunit protein uL4 C-terminal domain-containing protein</fullName>
    </recommendedName>
</protein>
<evidence type="ECO:0000256" key="2">
    <source>
        <dbReference type="ARBA" id="ARBA00022980"/>
    </source>
</evidence>
<reference evidence="6" key="2">
    <citation type="submission" date="2025-09" db="UniProtKB">
        <authorList>
            <consortium name="Ensembl"/>
        </authorList>
    </citation>
    <scope>IDENTIFICATION</scope>
</reference>
<evidence type="ECO:0000313" key="7">
    <source>
        <dbReference type="Proteomes" id="UP000694414"/>
    </source>
</evidence>
<dbReference type="PANTHER" id="PTHR19431">
    <property type="entry name" value="60S RIBOSOMAL PROTEIN L4"/>
    <property type="match status" value="1"/>
</dbReference>
<dbReference type="SUPFAM" id="SSF52166">
    <property type="entry name" value="Ribosomal protein L4"/>
    <property type="match status" value="1"/>
</dbReference>
<organism evidence="6 7">
    <name type="scientific">Prolemur simus</name>
    <name type="common">Greater bamboo lemur</name>
    <name type="synonym">Hapalemur simus</name>
    <dbReference type="NCBI Taxonomy" id="1328070"/>
    <lineage>
        <taxon>Eukaryota</taxon>
        <taxon>Metazoa</taxon>
        <taxon>Chordata</taxon>
        <taxon>Craniata</taxon>
        <taxon>Vertebrata</taxon>
        <taxon>Euteleostomi</taxon>
        <taxon>Mammalia</taxon>
        <taxon>Eutheria</taxon>
        <taxon>Euarchontoglires</taxon>
        <taxon>Primates</taxon>
        <taxon>Strepsirrhini</taxon>
        <taxon>Lemuriformes</taxon>
        <taxon>Lemuridae</taxon>
        <taxon>Prolemur</taxon>
    </lineage>
</organism>
<feature type="compositionally biased region" description="Basic and acidic residues" evidence="4">
    <location>
        <begin position="298"/>
        <end position="311"/>
    </location>
</feature>
<feature type="domain" description="Large ribosomal subunit protein uL4 C-terminal" evidence="5">
    <location>
        <begin position="179"/>
        <end position="216"/>
    </location>
</feature>
<dbReference type="InterPro" id="IPR025755">
    <property type="entry name" value="Ribos_uL4_C_dom"/>
</dbReference>
<comment type="similarity">
    <text evidence="1">Belongs to the universal ribosomal protein uL4 family.</text>
</comment>
<dbReference type="Proteomes" id="UP000694414">
    <property type="component" value="Unplaced"/>
</dbReference>